<gene>
    <name evidence="2" type="ORF">ERS137959_04480</name>
</gene>
<feature type="active site" description="O-(5'-phospho-DNA)-serine intermediate" evidence="1">
    <location>
        <position position="9"/>
    </location>
</feature>
<sequence>MRYGYARVSSKGQNLALHLAPLAGLSYPTLQGNTQLFSTGFLHAVNTSRYFDITNANDSRLVEVLNSADTEQAIF</sequence>
<dbReference type="InterPro" id="IPR006118">
    <property type="entry name" value="Recombinase_CS"/>
</dbReference>
<evidence type="ECO:0008006" key="4">
    <source>
        <dbReference type="Google" id="ProtNLM"/>
    </source>
</evidence>
<organism evidence="2 3">
    <name type="scientific">Yersinia enterocolitica</name>
    <dbReference type="NCBI Taxonomy" id="630"/>
    <lineage>
        <taxon>Bacteria</taxon>
        <taxon>Pseudomonadati</taxon>
        <taxon>Pseudomonadota</taxon>
        <taxon>Gammaproteobacteria</taxon>
        <taxon>Enterobacterales</taxon>
        <taxon>Yersiniaceae</taxon>
        <taxon>Yersinia</taxon>
    </lineage>
</organism>
<evidence type="ECO:0000313" key="3">
    <source>
        <dbReference type="Proteomes" id="UP000041601"/>
    </source>
</evidence>
<protein>
    <recommendedName>
        <fullName evidence="4">Resolvase/invertase-type recombinase catalytic domain-containing protein</fullName>
    </recommendedName>
</protein>
<reference evidence="2 3" key="1">
    <citation type="submission" date="2015-03" db="EMBL/GenBank/DDBJ databases">
        <authorList>
            <consortium name="Pathogen Informatics"/>
            <person name="Murphy D."/>
        </authorList>
    </citation>
    <scope>NUCLEOTIDE SEQUENCE [LARGE SCALE GENOMIC DNA]</scope>
    <source>
        <strain evidence="2 3">IP05342</strain>
    </source>
</reference>
<evidence type="ECO:0000256" key="1">
    <source>
        <dbReference type="PROSITE-ProRule" id="PRU10137"/>
    </source>
</evidence>
<dbReference type="EMBL" id="CPXJ01000100">
    <property type="protein sequence ID" value="CNE70563.1"/>
    <property type="molecule type" value="Genomic_DNA"/>
</dbReference>
<dbReference type="PROSITE" id="PS00397">
    <property type="entry name" value="RECOMBINASES_1"/>
    <property type="match status" value="1"/>
</dbReference>
<name>A0ABM9SIP3_YEREN</name>
<dbReference type="Proteomes" id="UP000041601">
    <property type="component" value="Unassembled WGS sequence"/>
</dbReference>
<keyword evidence="3" id="KW-1185">Reference proteome</keyword>
<evidence type="ECO:0000313" key="2">
    <source>
        <dbReference type="EMBL" id="CNE70563.1"/>
    </source>
</evidence>
<comment type="caution">
    <text evidence="2">The sequence shown here is derived from an EMBL/GenBank/DDBJ whole genome shotgun (WGS) entry which is preliminary data.</text>
</comment>
<accession>A0ABM9SIP3</accession>
<proteinExistence type="predicted"/>